<evidence type="ECO:0000313" key="5">
    <source>
        <dbReference type="EMBL" id="TXI29235.1"/>
    </source>
</evidence>
<dbReference type="PANTHER" id="PTHR30408">
    <property type="entry name" value="TYPE-1 RESTRICTION ENZYME ECOKI SPECIFICITY PROTEIN"/>
    <property type="match status" value="1"/>
</dbReference>
<protein>
    <recommendedName>
        <fullName evidence="4">Type I restriction modification DNA specificity domain-containing protein</fullName>
    </recommendedName>
</protein>
<dbReference type="Gene3D" id="1.10.287.1120">
    <property type="entry name" value="Bipartite methylase S protein"/>
    <property type="match status" value="1"/>
</dbReference>
<evidence type="ECO:0000256" key="3">
    <source>
        <dbReference type="ARBA" id="ARBA00023125"/>
    </source>
</evidence>
<dbReference type="EMBL" id="SSFX01000038">
    <property type="protein sequence ID" value="TXI29235.1"/>
    <property type="molecule type" value="Genomic_DNA"/>
</dbReference>
<dbReference type="AlphaFoldDB" id="A0A5C7VXQ0"/>
<accession>A0A5C7VXQ0</accession>
<gene>
    <name evidence="5" type="ORF">E6Q60_04855</name>
</gene>
<organism evidence="5 6">
    <name type="scientific">Nitrosomonas oligotropha</name>
    <dbReference type="NCBI Taxonomy" id="42354"/>
    <lineage>
        <taxon>Bacteria</taxon>
        <taxon>Pseudomonadati</taxon>
        <taxon>Pseudomonadota</taxon>
        <taxon>Betaproteobacteria</taxon>
        <taxon>Nitrosomonadales</taxon>
        <taxon>Nitrosomonadaceae</taxon>
        <taxon>Nitrosomonas</taxon>
    </lineage>
</organism>
<feature type="domain" description="Type I restriction modification DNA specificity" evidence="4">
    <location>
        <begin position="4"/>
        <end position="171"/>
    </location>
</feature>
<dbReference type="GO" id="GO:0003677">
    <property type="term" value="F:DNA binding"/>
    <property type="evidence" value="ECO:0007669"/>
    <property type="project" value="UniProtKB-KW"/>
</dbReference>
<evidence type="ECO:0000256" key="2">
    <source>
        <dbReference type="ARBA" id="ARBA00022747"/>
    </source>
</evidence>
<sequence>MARKKLYEISDIKTEPFGSTLHEEDYVQTGTPIITVEHLGEQGVIHLNLPLVSDDDKERLKSYCLKESDIVFSRVGSVDRSCLVSSEENNWLFSGRLLRVRLIDKNFDSKFLNQNFKNDSVKYRIRSLAVGQTMASLNTEILRNFHLNFPPSLVEQTKIASFFTAIDQKITQLT</sequence>
<comment type="similarity">
    <text evidence="1">Belongs to the type-I restriction system S methylase family.</text>
</comment>
<dbReference type="Pfam" id="PF01420">
    <property type="entry name" value="Methylase_S"/>
    <property type="match status" value="1"/>
</dbReference>
<keyword evidence="2" id="KW-0680">Restriction system</keyword>
<dbReference type="InterPro" id="IPR044946">
    <property type="entry name" value="Restrct_endonuc_typeI_TRD_sf"/>
</dbReference>
<reference evidence="5 6" key="1">
    <citation type="submission" date="2018-09" db="EMBL/GenBank/DDBJ databases">
        <title>Metagenome Assembled Genomes from an Advanced Water Purification Facility.</title>
        <authorList>
            <person name="Stamps B.W."/>
            <person name="Spear J.R."/>
        </authorList>
    </citation>
    <scope>NUCLEOTIDE SEQUENCE [LARGE SCALE GENOMIC DNA]</scope>
    <source>
        <strain evidence="5">Bin_54_1</strain>
    </source>
</reference>
<keyword evidence="3" id="KW-0238">DNA-binding</keyword>
<evidence type="ECO:0000313" key="6">
    <source>
        <dbReference type="Proteomes" id="UP000321055"/>
    </source>
</evidence>
<dbReference type="Gene3D" id="3.90.220.20">
    <property type="entry name" value="DNA methylase specificity domains"/>
    <property type="match status" value="1"/>
</dbReference>
<dbReference type="GO" id="GO:0009307">
    <property type="term" value="P:DNA restriction-modification system"/>
    <property type="evidence" value="ECO:0007669"/>
    <property type="project" value="UniProtKB-KW"/>
</dbReference>
<dbReference type="PANTHER" id="PTHR30408:SF12">
    <property type="entry name" value="TYPE I RESTRICTION ENZYME MJAVIII SPECIFICITY SUBUNIT"/>
    <property type="match status" value="1"/>
</dbReference>
<name>A0A5C7VXQ0_9PROT</name>
<dbReference type="InterPro" id="IPR000055">
    <property type="entry name" value="Restrct_endonuc_typeI_TRD"/>
</dbReference>
<dbReference type="InterPro" id="IPR052021">
    <property type="entry name" value="Type-I_RS_S_subunit"/>
</dbReference>
<evidence type="ECO:0000259" key="4">
    <source>
        <dbReference type="Pfam" id="PF01420"/>
    </source>
</evidence>
<comment type="caution">
    <text evidence="5">The sequence shown here is derived from an EMBL/GenBank/DDBJ whole genome shotgun (WGS) entry which is preliminary data.</text>
</comment>
<dbReference type="Proteomes" id="UP000321055">
    <property type="component" value="Unassembled WGS sequence"/>
</dbReference>
<proteinExistence type="inferred from homology"/>
<dbReference type="SUPFAM" id="SSF116734">
    <property type="entry name" value="DNA methylase specificity domain"/>
    <property type="match status" value="1"/>
</dbReference>
<evidence type="ECO:0000256" key="1">
    <source>
        <dbReference type="ARBA" id="ARBA00010923"/>
    </source>
</evidence>